<evidence type="ECO:0000313" key="3">
    <source>
        <dbReference type="Proteomes" id="UP000199249"/>
    </source>
</evidence>
<dbReference type="STRING" id="651662.SAMN04488069_1343"/>
<keyword evidence="1" id="KW-0472">Membrane</keyword>
<keyword evidence="1" id="KW-0812">Transmembrane</keyword>
<feature type="transmembrane region" description="Helical" evidence="1">
    <location>
        <begin position="103"/>
        <end position="121"/>
    </location>
</feature>
<reference evidence="3" key="1">
    <citation type="submission" date="2016-10" db="EMBL/GenBank/DDBJ databases">
        <authorList>
            <person name="Varghese N."/>
            <person name="Submissions S."/>
        </authorList>
    </citation>
    <scope>NUCLEOTIDE SEQUENCE [LARGE SCALE GENOMIC DNA]</scope>
    <source>
        <strain evidence="3">CGMCC 1.8975</strain>
    </source>
</reference>
<evidence type="ECO:0000256" key="1">
    <source>
        <dbReference type="SAM" id="Phobius"/>
    </source>
</evidence>
<dbReference type="Proteomes" id="UP000199249">
    <property type="component" value="Unassembled WGS sequence"/>
</dbReference>
<dbReference type="AlphaFoldDB" id="A0A1H3PIE4"/>
<name>A0A1H3PIE4_9BACT</name>
<gene>
    <name evidence="2" type="ORF">SAMN04488069_1343</name>
</gene>
<evidence type="ECO:0000313" key="2">
    <source>
        <dbReference type="EMBL" id="SDZ00922.1"/>
    </source>
</evidence>
<organism evidence="2 3">
    <name type="scientific">Hymenobacter psychrophilus</name>
    <dbReference type="NCBI Taxonomy" id="651662"/>
    <lineage>
        <taxon>Bacteria</taxon>
        <taxon>Pseudomonadati</taxon>
        <taxon>Bacteroidota</taxon>
        <taxon>Cytophagia</taxon>
        <taxon>Cytophagales</taxon>
        <taxon>Hymenobacteraceae</taxon>
        <taxon>Hymenobacter</taxon>
    </lineage>
</organism>
<protein>
    <submittedName>
        <fullName evidence="2">Uncharacterized protein</fullName>
    </submittedName>
</protein>
<keyword evidence="1" id="KW-1133">Transmembrane helix</keyword>
<proteinExistence type="predicted"/>
<feature type="transmembrane region" description="Helical" evidence="1">
    <location>
        <begin position="57"/>
        <end position="75"/>
    </location>
</feature>
<feature type="transmembrane region" description="Helical" evidence="1">
    <location>
        <begin position="24"/>
        <end position="50"/>
    </location>
</feature>
<sequence>MISTPLAPYSLLLSYGHGPSLDDWIFTIILLWIPQLLWTGLAALVLWVALIRLRYHWLRWVLVFVPYAMIGLVLWDTWTGEFSGNSQDYILSKLSSERFQRDWAPILLTVPGMLLWHLKLWRKQARLRAQELAAQTPPASPG</sequence>
<accession>A0A1H3PIE4</accession>
<dbReference type="EMBL" id="FNOV01000034">
    <property type="protein sequence ID" value="SDZ00922.1"/>
    <property type="molecule type" value="Genomic_DNA"/>
</dbReference>
<keyword evidence="3" id="KW-1185">Reference proteome</keyword>